<dbReference type="HOGENOM" id="CLU_1977387_0_0_4"/>
<proteinExistence type="predicted"/>
<dbReference type="OrthoDB" id="9114274at2"/>
<evidence type="ECO:0000256" key="1">
    <source>
        <dbReference type="SAM" id="SignalP"/>
    </source>
</evidence>
<dbReference type="PROSITE" id="PS51257">
    <property type="entry name" value="PROKAR_LIPOPROTEIN"/>
    <property type="match status" value="1"/>
</dbReference>
<feature type="signal peptide" evidence="1">
    <location>
        <begin position="1"/>
        <end position="20"/>
    </location>
</feature>
<evidence type="ECO:0008006" key="4">
    <source>
        <dbReference type="Google" id="ProtNLM"/>
    </source>
</evidence>
<keyword evidence="1" id="KW-0732">Signal</keyword>
<sequence length="119" mass="12673">MNHRPRLFLPLLISVPLALAGCTSYYKNVEACKDKMRTDYPSAAIAPLKITGSNAGYHGSRVIVHAAIDYPPKPPATKPTAGVAAAECTFSDQAMTGFQWLLPAYLAPKPPSADADADD</sequence>
<protein>
    <recommendedName>
        <fullName evidence="4">Lipoprotein</fullName>
    </recommendedName>
</protein>
<gene>
    <name evidence="2" type="ORF">BRPE64_ACDS09810</name>
</gene>
<dbReference type="RefSeq" id="WP_016344893.1">
    <property type="nucleotide sequence ID" value="NC_021287.1"/>
</dbReference>
<feature type="chain" id="PRO_5004372681" description="Lipoprotein" evidence="1">
    <location>
        <begin position="21"/>
        <end position="119"/>
    </location>
</feature>
<reference evidence="2 3" key="2">
    <citation type="journal article" date="2018" name="Int. J. Syst. Evol. Microbiol.">
        <title>Burkholderia insecticola sp. nov., a gut symbiotic bacterium of the bean bug Riptortus pedestris.</title>
        <authorList>
            <person name="Takeshita K."/>
            <person name="Tamaki H."/>
            <person name="Ohbayashi T."/>
            <person name="Meng X.-Y."/>
            <person name="Sone T."/>
            <person name="Mitani Y."/>
            <person name="Peeters C."/>
            <person name="Kikuchi Y."/>
            <person name="Vandamme P."/>
        </authorList>
    </citation>
    <scope>NUCLEOTIDE SEQUENCE [LARGE SCALE GENOMIC DNA]</scope>
    <source>
        <strain evidence="2">RPE64</strain>
    </source>
</reference>
<keyword evidence="3" id="KW-1185">Reference proteome</keyword>
<dbReference type="KEGG" id="buo:BRPE64_ACDS09810"/>
<evidence type="ECO:0000313" key="2">
    <source>
        <dbReference type="EMBL" id="BAN22735.1"/>
    </source>
</evidence>
<dbReference type="Proteomes" id="UP000013966">
    <property type="component" value="Chromosome 1"/>
</dbReference>
<name>R4WPF7_9BURK</name>
<accession>R4WPF7</accession>
<dbReference type="STRING" id="758793.BRPE64_ACDS09810"/>
<evidence type="ECO:0000313" key="3">
    <source>
        <dbReference type="Proteomes" id="UP000013966"/>
    </source>
</evidence>
<reference evidence="2 3" key="1">
    <citation type="journal article" date="2013" name="Genome Announc.">
        <title>Complete Genome Sequence of Burkholderia sp. Strain RPE64, Bacterial Symbiont of the Bean Bug Riptortus pedestris.</title>
        <authorList>
            <person name="Shibata T.F."/>
            <person name="Maeda T."/>
            <person name="Nikoh N."/>
            <person name="Yamaguchi K."/>
            <person name="Oshima K."/>
            <person name="Hattori M."/>
            <person name="Nishiyama T."/>
            <person name="Hasebe M."/>
            <person name="Fukatsu T."/>
            <person name="Kikuchi Y."/>
            <person name="Shigenobu S."/>
        </authorList>
    </citation>
    <scope>NUCLEOTIDE SEQUENCE [LARGE SCALE GENOMIC DNA]</scope>
</reference>
<dbReference type="PATRIC" id="fig|758793.3.peg.984"/>
<organism evidence="2 3">
    <name type="scientific">Caballeronia insecticola</name>
    <dbReference type="NCBI Taxonomy" id="758793"/>
    <lineage>
        <taxon>Bacteria</taxon>
        <taxon>Pseudomonadati</taxon>
        <taxon>Pseudomonadota</taxon>
        <taxon>Betaproteobacteria</taxon>
        <taxon>Burkholderiales</taxon>
        <taxon>Burkholderiaceae</taxon>
        <taxon>Caballeronia</taxon>
    </lineage>
</organism>
<dbReference type="EMBL" id="AP013058">
    <property type="protein sequence ID" value="BAN22735.1"/>
    <property type="molecule type" value="Genomic_DNA"/>
</dbReference>
<dbReference type="AlphaFoldDB" id="R4WPF7"/>